<name>A0A9P7EDH9_9AGAM</name>
<sequence length="144" mass="16388">MPGSLEGQYSDLKLATVSRTERNLTISFREERYTLTQLDITEKYNSYAEFLRSCLYEISSLATRGTPAEVTCNFQSSRVSLAHWKIDNAVAKHVVEAFYESTFKQLDDSVVMDFTKVTQTLERATCSEKKTGLEQRIGFIHIGV</sequence>
<dbReference type="AlphaFoldDB" id="A0A9P7EDH9"/>
<evidence type="ECO:0000313" key="2">
    <source>
        <dbReference type="Proteomes" id="UP000807769"/>
    </source>
</evidence>
<reference evidence="1" key="1">
    <citation type="journal article" date="2020" name="New Phytol.">
        <title>Comparative genomics reveals dynamic genome evolution in host specialist ectomycorrhizal fungi.</title>
        <authorList>
            <person name="Lofgren L.A."/>
            <person name="Nguyen N.H."/>
            <person name="Vilgalys R."/>
            <person name="Ruytinx J."/>
            <person name="Liao H.L."/>
            <person name="Branco S."/>
            <person name="Kuo A."/>
            <person name="LaButti K."/>
            <person name="Lipzen A."/>
            <person name="Andreopoulos W."/>
            <person name="Pangilinan J."/>
            <person name="Riley R."/>
            <person name="Hundley H."/>
            <person name="Na H."/>
            <person name="Barry K."/>
            <person name="Grigoriev I.V."/>
            <person name="Stajich J.E."/>
            <person name="Kennedy P.G."/>
        </authorList>
    </citation>
    <scope>NUCLEOTIDE SEQUENCE</scope>
    <source>
        <strain evidence="1">MN1</strain>
    </source>
</reference>
<comment type="caution">
    <text evidence="1">The sequence shown here is derived from an EMBL/GenBank/DDBJ whole genome shotgun (WGS) entry which is preliminary data.</text>
</comment>
<keyword evidence="2" id="KW-1185">Reference proteome</keyword>
<dbReference type="RefSeq" id="XP_041194203.1">
    <property type="nucleotide sequence ID" value="XM_041332772.1"/>
</dbReference>
<dbReference type="EMBL" id="JABBWG010000012">
    <property type="protein sequence ID" value="KAG1818143.1"/>
    <property type="molecule type" value="Genomic_DNA"/>
</dbReference>
<proteinExistence type="predicted"/>
<dbReference type="GeneID" id="64626789"/>
<organism evidence="1 2">
    <name type="scientific">Suillus subaureus</name>
    <dbReference type="NCBI Taxonomy" id="48587"/>
    <lineage>
        <taxon>Eukaryota</taxon>
        <taxon>Fungi</taxon>
        <taxon>Dikarya</taxon>
        <taxon>Basidiomycota</taxon>
        <taxon>Agaricomycotina</taxon>
        <taxon>Agaricomycetes</taxon>
        <taxon>Agaricomycetidae</taxon>
        <taxon>Boletales</taxon>
        <taxon>Suillineae</taxon>
        <taxon>Suillaceae</taxon>
        <taxon>Suillus</taxon>
    </lineage>
</organism>
<protein>
    <submittedName>
        <fullName evidence="1">Uncharacterized protein</fullName>
    </submittedName>
</protein>
<gene>
    <name evidence="1" type="ORF">BJ212DRAFT_1298979</name>
</gene>
<evidence type="ECO:0000313" key="1">
    <source>
        <dbReference type="EMBL" id="KAG1818143.1"/>
    </source>
</evidence>
<accession>A0A9P7EDH9</accession>
<dbReference type="Proteomes" id="UP000807769">
    <property type="component" value="Unassembled WGS sequence"/>
</dbReference>
<dbReference type="OrthoDB" id="10438520at2759"/>